<dbReference type="EMBL" id="GEBQ01005826">
    <property type="protein sequence ID" value="JAT34151.1"/>
    <property type="molecule type" value="Transcribed_RNA"/>
</dbReference>
<name>A0A1B6MDZ8_9HEMI</name>
<sequence>MLVLWNLIFVLVLIKKVILATEDSGDGNVQSRGEGHQTAKITAIRIYSETNTSEADSKPTRQQTRQSLTQSYPQLPELAQPLPTTSGSFIGTFVNVLTSALQRITLFFSNMFSVF</sequence>
<proteinExistence type="predicted"/>
<gene>
    <name evidence="3" type="ORF">g.7096</name>
</gene>
<feature type="region of interest" description="Disordered" evidence="1">
    <location>
        <begin position="49"/>
        <end position="70"/>
    </location>
</feature>
<feature type="signal peptide" evidence="2">
    <location>
        <begin position="1"/>
        <end position="20"/>
    </location>
</feature>
<keyword evidence="2" id="KW-0732">Signal</keyword>
<evidence type="ECO:0000256" key="1">
    <source>
        <dbReference type="SAM" id="MobiDB-lite"/>
    </source>
</evidence>
<reference evidence="3" key="1">
    <citation type="submission" date="2015-11" db="EMBL/GenBank/DDBJ databases">
        <title>De novo transcriptome assembly of four potential Pierce s Disease insect vectors from Arizona vineyards.</title>
        <authorList>
            <person name="Tassone E.E."/>
        </authorList>
    </citation>
    <scope>NUCLEOTIDE SEQUENCE</scope>
</reference>
<feature type="compositionally biased region" description="Low complexity" evidence="1">
    <location>
        <begin position="60"/>
        <end position="70"/>
    </location>
</feature>
<evidence type="ECO:0000256" key="2">
    <source>
        <dbReference type="SAM" id="SignalP"/>
    </source>
</evidence>
<feature type="chain" id="PRO_5008588101" evidence="2">
    <location>
        <begin position="21"/>
        <end position="115"/>
    </location>
</feature>
<dbReference type="AlphaFoldDB" id="A0A1B6MDZ8"/>
<protein>
    <submittedName>
        <fullName evidence="3">Uncharacterized protein</fullName>
    </submittedName>
</protein>
<organism evidence="3">
    <name type="scientific">Graphocephala atropunctata</name>
    <dbReference type="NCBI Taxonomy" id="36148"/>
    <lineage>
        <taxon>Eukaryota</taxon>
        <taxon>Metazoa</taxon>
        <taxon>Ecdysozoa</taxon>
        <taxon>Arthropoda</taxon>
        <taxon>Hexapoda</taxon>
        <taxon>Insecta</taxon>
        <taxon>Pterygota</taxon>
        <taxon>Neoptera</taxon>
        <taxon>Paraneoptera</taxon>
        <taxon>Hemiptera</taxon>
        <taxon>Auchenorrhyncha</taxon>
        <taxon>Membracoidea</taxon>
        <taxon>Cicadellidae</taxon>
        <taxon>Cicadellinae</taxon>
        <taxon>Cicadellini</taxon>
        <taxon>Graphocephala</taxon>
    </lineage>
</organism>
<evidence type="ECO:0000313" key="3">
    <source>
        <dbReference type="EMBL" id="JAT34151.1"/>
    </source>
</evidence>
<accession>A0A1B6MDZ8</accession>